<evidence type="ECO:0000313" key="3">
    <source>
        <dbReference type="Proteomes" id="UP000031937"/>
    </source>
</evidence>
<dbReference type="RefSeq" id="WP_041502346.1">
    <property type="nucleotide sequence ID" value="NZ_JPIT01000008.1"/>
</dbReference>
<feature type="chain" id="PRO_5044266398" evidence="1">
    <location>
        <begin position="20"/>
        <end position="454"/>
    </location>
</feature>
<evidence type="ECO:0000256" key="1">
    <source>
        <dbReference type="SAM" id="SignalP"/>
    </source>
</evidence>
<comment type="caution">
    <text evidence="2">The sequence shown here is derived from an EMBL/GenBank/DDBJ whole genome shotgun (WGS) entry which is preliminary data.</text>
</comment>
<dbReference type="AlphaFoldDB" id="A0AB34R5L6"/>
<feature type="signal peptide" evidence="1">
    <location>
        <begin position="1"/>
        <end position="19"/>
    </location>
</feature>
<dbReference type="EMBL" id="JPIT01000008">
    <property type="protein sequence ID" value="KIO46932.1"/>
    <property type="molecule type" value="Genomic_DNA"/>
</dbReference>
<reference evidence="2 3" key="1">
    <citation type="submission" date="2014-07" db="EMBL/GenBank/DDBJ databases">
        <title>Porphyromonadaceae bacterium OUH 334697 = ATCC BAA-2682 = DSM 28341 draft genome.</title>
        <authorList>
            <person name="Sydenham T.V."/>
            <person name="Hasman H."/>
            <person name="Justesen U.S."/>
        </authorList>
    </citation>
    <scope>NUCLEOTIDE SEQUENCE [LARGE SCALE GENOMIC DNA]</scope>
    <source>
        <strain evidence="2 3">OUH 334697</strain>
    </source>
</reference>
<gene>
    <name evidence="2" type="ORF">IE90_02625</name>
</gene>
<dbReference type="Pfam" id="PF15892">
    <property type="entry name" value="BNR_4"/>
    <property type="match status" value="1"/>
</dbReference>
<organism evidence="2 3">
    <name type="scientific">Sanguibacteroides justesenii</name>
    <dbReference type="NCBI Taxonomy" id="1547597"/>
    <lineage>
        <taxon>Bacteria</taxon>
        <taxon>Pseudomonadati</taxon>
        <taxon>Bacteroidota</taxon>
        <taxon>Bacteroidia</taxon>
        <taxon>Bacteroidales</taxon>
        <taxon>Porphyromonadaceae</taxon>
        <taxon>Sanguibacteroides</taxon>
    </lineage>
</organism>
<sequence>MLRYWSFFFLLFVACSKEASVPCKHPVAHVLLVSDAVSSRASAYIDSNKIIETEECVYFVYLDTDFNVAIQKFDKSTQLLSEPFLIGNTYDNHGDPTIQIDDNGYIYVMYGGHANEIFLASTIAPYDISNWKRECITVEHMILTYPVFKVISNQLFLLLRTQGRGEEGAVLSFMVKDINSVEWKRKALFHGNHDKWVKNNETLYRKDGYNRFYANMNYSNGRIHVSFQNLEYAPQKYSNVDEQGLNSCCIGYIYSDDFGDTWKNYTGRELEKYPATPSDLDLVDGYPEPVDDKPQYFTSNLNIFNNSPVLMYHEMMKNTSRLVMSRLEGGKWSKHYIDYNLFLKDLYVVQETSCSIDKTGNLYVLLTTVNKEDFFQTNRWGTPSSRLMYMVCDPQHNILKLEPVLSEDNELTWLPNLGKSNQENQFFIFMQGNNASDNLEKVKNKLWFGWIGWE</sequence>
<proteinExistence type="predicted"/>
<name>A0AB34R5L6_9PORP</name>
<protein>
    <submittedName>
        <fullName evidence="2">Uncharacterized protein</fullName>
    </submittedName>
</protein>
<keyword evidence="1" id="KW-0732">Signal</keyword>
<evidence type="ECO:0000313" key="2">
    <source>
        <dbReference type="EMBL" id="KIO46932.1"/>
    </source>
</evidence>
<accession>A0AB34R5L6</accession>
<dbReference type="PROSITE" id="PS51257">
    <property type="entry name" value="PROKAR_LIPOPROTEIN"/>
    <property type="match status" value="1"/>
</dbReference>
<dbReference type="Proteomes" id="UP000031937">
    <property type="component" value="Unassembled WGS sequence"/>
</dbReference>